<gene>
    <name evidence="1" type="ORF">A3D65_05500</name>
</gene>
<organism evidence="1 2">
    <name type="scientific">Candidatus Lloydbacteria bacterium RIFCSPHIGHO2_02_FULL_50_13</name>
    <dbReference type="NCBI Taxonomy" id="1798661"/>
    <lineage>
        <taxon>Bacteria</taxon>
        <taxon>Candidatus Lloydiibacteriota</taxon>
    </lineage>
</organism>
<comment type="caution">
    <text evidence="1">The sequence shown here is derived from an EMBL/GenBank/DDBJ whole genome shotgun (WGS) entry which is preliminary data.</text>
</comment>
<evidence type="ECO:0000313" key="2">
    <source>
        <dbReference type="Proteomes" id="UP000177996"/>
    </source>
</evidence>
<proteinExistence type="predicted"/>
<dbReference type="Proteomes" id="UP000177996">
    <property type="component" value="Unassembled WGS sequence"/>
</dbReference>
<accession>A0A1G2D8E9</accession>
<protein>
    <submittedName>
        <fullName evidence="1">Uncharacterized protein</fullName>
    </submittedName>
</protein>
<sequence>MLLAGWGEGGKIPVDNYRSAVLFECTDKILLAFSSKLASSRSGSLKTPPRETQLFRSKFCQD</sequence>
<dbReference type="EMBL" id="MHLL01000016">
    <property type="protein sequence ID" value="OGZ09752.1"/>
    <property type="molecule type" value="Genomic_DNA"/>
</dbReference>
<reference evidence="1 2" key="1">
    <citation type="journal article" date="2016" name="Nat. Commun.">
        <title>Thousands of microbial genomes shed light on interconnected biogeochemical processes in an aquifer system.</title>
        <authorList>
            <person name="Anantharaman K."/>
            <person name="Brown C.T."/>
            <person name="Hug L.A."/>
            <person name="Sharon I."/>
            <person name="Castelle C.J."/>
            <person name="Probst A.J."/>
            <person name="Thomas B.C."/>
            <person name="Singh A."/>
            <person name="Wilkins M.J."/>
            <person name="Karaoz U."/>
            <person name="Brodie E.L."/>
            <person name="Williams K.H."/>
            <person name="Hubbard S.S."/>
            <person name="Banfield J.F."/>
        </authorList>
    </citation>
    <scope>NUCLEOTIDE SEQUENCE [LARGE SCALE GENOMIC DNA]</scope>
</reference>
<evidence type="ECO:0000313" key="1">
    <source>
        <dbReference type="EMBL" id="OGZ09752.1"/>
    </source>
</evidence>
<dbReference type="AlphaFoldDB" id="A0A1G2D8E9"/>
<name>A0A1G2D8E9_9BACT</name>